<protein>
    <recommendedName>
        <fullName evidence="7">Dihydroorotate oxidase</fullName>
    </recommendedName>
</protein>
<keyword evidence="6" id="KW-0560">Oxidoreductase</keyword>
<accession>A0A1Y2DBM4</accession>
<dbReference type="GO" id="GO:0044205">
    <property type="term" value="P:'de novo' UMP biosynthetic process"/>
    <property type="evidence" value="ECO:0007669"/>
    <property type="project" value="UniProtKB-UniPathway"/>
</dbReference>
<evidence type="ECO:0000313" key="9">
    <source>
        <dbReference type="EMBL" id="ORY56544.1"/>
    </source>
</evidence>
<dbReference type="UniPathway" id="UPA00070"/>
<name>A0A1Y2DBM4_9BASI</name>
<proteinExistence type="predicted"/>
<dbReference type="GO" id="GO:0005737">
    <property type="term" value="C:cytoplasm"/>
    <property type="evidence" value="ECO:0007669"/>
    <property type="project" value="InterPro"/>
</dbReference>
<dbReference type="EMBL" id="MCGR01000085">
    <property type="protein sequence ID" value="ORY56544.1"/>
    <property type="molecule type" value="Genomic_DNA"/>
</dbReference>
<evidence type="ECO:0000256" key="6">
    <source>
        <dbReference type="ARBA" id="ARBA00023002"/>
    </source>
</evidence>
<keyword evidence="5" id="KW-0665">Pyrimidine biosynthesis</keyword>
<dbReference type="Proteomes" id="UP000193467">
    <property type="component" value="Unassembled WGS sequence"/>
</dbReference>
<dbReference type="PANTHER" id="PTHR48109:SF1">
    <property type="entry name" value="DIHYDROOROTATE DEHYDROGENASE (FUMARATE)"/>
    <property type="match status" value="1"/>
</dbReference>
<dbReference type="Gene3D" id="2.30.26.10">
    <property type="entry name" value="Dihydroorotate Dehydrogenase A, chain A, domain 2"/>
    <property type="match status" value="1"/>
</dbReference>
<dbReference type="SUPFAM" id="SSF51395">
    <property type="entry name" value="FMN-linked oxidoreductases"/>
    <property type="match status" value="1"/>
</dbReference>
<evidence type="ECO:0000256" key="1">
    <source>
        <dbReference type="ARBA" id="ARBA00001917"/>
    </source>
</evidence>
<sequence length="331" mass="34814">MPLFPSSPKKGEIPVYNSACPWASSAEDLKSLYLSPFTAAVTTRTCTLNGFADDASKHQVAFFGPDAQSSSNSYGYSPFAITVYLDWLRPLLLSKTAPKKQVVVSITGTLEETKDMLKILQAFADEVKAPIGAEFNASCPNFRGHPPPAYVESELTAFVKLLASHSSPTLLVGIKLPPYTYDSQFSSVISSLSSVSSPGKDSPISFLSSTNTLGQGLVFAPQIVEVEGNAVAQKRKPQEQFALPGGFGGLAGAAVHQISLGNVYRLSNLLKSSEDTSLRSISIIGVGGVADAEAAERFRQAGASAVACASALGREGVDVFARISGGLKAKL</sequence>
<dbReference type="InterPro" id="IPR023359">
    <property type="entry name" value="Dihydro_DH_chainA_dom2"/>
</dbReference>
<dbReference type="InterPro" id="IPR005720">
    <property type="entry name" value="Dihydroorotate_DH_cat"/>
</dbReference>
<keyword evidence="4" id="KW-0288">FMN</keyword>
<dbReference type="InterPro" id="IPR050074">
    <property type="entry name" value="DHO_dehydrogenase"/>
</dbReference>
<dbReference type="STRING" id="106004.A0A1Y2DBM4"/>
<gene>
    <name evidence="9" type="ORF">BCR35DRAFT_309791</name>
</gene>
<evidence type="ECO:0000259" key="8">
    <source>
        <dbReference type="Pfam" id="PF01180"/>
    </source>
</evidence>
<feature type="domain" description="Dihydroorotate dehydrogenase catalytic" evidence="8">
    <location>
        <begin position="69"/>
        <end position="331"/>
    </location>
</feature>
<comment type="caution">
    <text evidence="9">The sequence shown here is derived from an EMBL/GenBank/DDBJ whole genome shotgun (WGS) entry which is preliminary data.</text>
</comment>
<evidence type="ECO:0000256" key="2">
    <source>
        <dbReference type="ARBA" id="ARBA00004725"/>
    </source>
</evidence>
<evidence type="ECO:0000256" key="5">
    <source>
        <dbReference type="ARBA" id="ARBA00022975"/>
    </source>
</evidence>
<evidence type="ECO:0000256" key="4">
    <source>
        <dbReference type="ARBA" id="ARBA00022643"/>
    </source>
</evidence>
<keyword evidence="10" id="KW-1185">Reference proteome</keyword>
<dbReference type="InParanoid" id="A0A1Y2DBM4"/>
<evidence type="ECO:0000256" key="3">
    <source>
        <dbReference type="ARBA" id="ARBA00022630"/>
    </source>
</evidence>
<dbReference type="InterPro" id="IPR012135">
    <property type="entry name" value="Dihydroorotate_DH_1_2"/>
</dbReference>
<evidence type="ECO:0000313" key="10">
    <source>
        <dbReference type="Proteomes" id="UP000193467"/>
    </source>
</evidence>
<dbReference type="Pfam" id="PF01180">
    <property type="entry name" value="DHO_dh"/>
    <property type="match status" value="1"/>
</dbReference>
<dbReference type="InterPro" id="IPR013785">
    <property type="entry name" value="Aldolase_TIM"/>
</dbReference>
<keyword evidence="3" id="KW-0285">Flavoprotein</keyword>
<dbReference type="GO" id="GO:0006207">
    <property type="term" value="P:'de novo' pyrimidine nucleobase biosynthetic process"/>
    <property type="evidence" value="ECO:0007669"/>
    <property type="project" value="TreeGrafter"/>
</dbReference>
<comment type="pathway">
    <text evidence="2">Pyrimidine metabolism; UMP biosynthesis via de novo pathway.</text>
</comment>
<dbReference type="AlphaFoldDB" id="A0A1Y2DBM4"/>
<reference evidence="9 10" key="1">
    <citation type="submission" date="2016-07" db="EMBL/GenBank/DDBJ databases">
        <title>Pervasive Adenine N6-methylation of Active Genes in Fungi.</title>
        <authorList>
            <consortium name="DOE Joint Genome Institute"/>
            <person name="Mondo S.J."/>
            <person name="Dannebaum R.O."/>
            <person name="Kuo R.C."/>
            <person name="Labutti K."/>
            <person name="Haridas S."/>
            <person name="Kuo A."/>
            <person name="Salamov A."/>
            <person name="Ahrendt S.R."/>
            <person name="Lipzen A."/>
            <person name="Sullivan W."/>
            <person name="Andreopoulos W.B."/>
            <person name="Clum A."/>
            <person name="Lindquist E."/>
            <person name="Daum C."/>
            <person name="Ramamoorthy G.K."/>
            <person name="Gryganskyi A."/>
            <person name="Culley D."/>
            <person name="Magnuson J.K."/>
            <person name="James T.Y."/>
            <person name="O'Malley M.A."/>
            <person name="Stajich J.E."/>
            <person name="Spatafora J.W."/>
            <person name="Visel A."/>
            <person name="Grigoriev I.V."/>
        </authorList>
    </citation>
    <scope>NUCLEOTIDE SEQUENCE [LARGE SCALE GENOMIC DNA]</scope>
    <source>
        <strain evidence="9 10">62-1032</strain>
    </source>
</reference>
<comment type="cofactor">
    <cofactor evidence="1">
        <name>FMN</name>
        <dbReference type="ChEBI" id="CHEBI:58210"/>
    </cofactor>
</comment>
<dbReference type="GO" id="GO:0004152">
    <property type="term" value="F:dihydroorotate dehydrogenase activity"/>
    <property type="evidence" value="ECO:0007669"/>
    <property type="project" value="InterPro"/>
</dbReference>
<dbReference type="Gene3D" id="3.20.20.70">
    <property type="entry name" value="Aldolase class I"/>
    <property type="match status" value="1"/>
</dbReference>
<dbReference type="PIRSF" id="PIRSF000164">
    <property type="entry name" value="DHO_oxidase"/>
    <property type="match status" value="1"/>
</dbReference>
<dbReference type="PANTHER" id="PTHR48109">
    <property type="entry name" value="DIHYDROOROTATE DEHYDROGENASE (QUINONE), MITOCHONDRIAL-RELATED"/>
    <property type="match status" value="1"/>
</dbReference>
<evidence type="ECO:0000256" key="7">
    <source>
        <dbReference type="ARBA" id="ARBA00031623"/>
    </source>
</evidence>
<organism evidence="9 10">
    <name type="scientific">Leucosporidium creatinivorum</name>
    <dbReference type="NCBI Taxonomy" id="106004"/>
    <lineage>
        <taxon>Eukaryota</taxon>
        <taxon>Fungi</taxon>
        <taxon>Dikarya</taxon>
        <taxon>Basidiomycota</taxon>
        <taxon>Pucciniomycotina</taxon>
        <taxon>Microbotryomycetes</taxon>
        <taxon>Leucosporidiales</taxon>
        <taxon>Leucosporidium</taxon>
    </lineage>
</organism>
<dbReference type="OrthoDB" id="14784at2759"/>